<dbReference type="SUPFAM" id="SSF56281">
    <property type="entry name" value="Metallo-hydrolase/oxidoreductase"/>
    <property type="match status" value="1"/>
</dbReference>
<protein>
    <submittedName>
        <fullName evidence="9">DNA repair metallo-beta-lactamase-domain-containing protein</fullName>
    </submittedName>
</protein>
<evidence type="ECO:0000256" key="1">
    <source>
        <dbReference type="ARBA" id="ARBA00004123"/>
    </source>
</evidence>
<feature type="region of interest" description="Disordered" evidence="6">
    <location>
        <begin position="250"/>
        <end position="273"/>
    </location>
</feature>
<comment type="caution">
    <text evidence="9">The sequence shown here is derived from an EMBL/GenBank/DDBJ whole genome shotgun (WGS) entry which is preliminary data.</text>
</comment>
<comment type="similarity">
    <text evidence="2">Belongs to the DNA repair metallo-beta-lactamase (DRMBL) family.</text>
</comment>
<comment type="subcellular location">
    <subcellularLocation>
        <location evidence="1">Nucleus</location>
    </subcellularLocation>
</comment>
<dbReference type="PANTHER" id="PTHR23240">
    <property type="entry name" value="DNA CROSS-LINK REPAIR PROTEIN PSO2/SNM1-RELATED"/>
    <property type="match status" value="1"/>
</dbReference>
<evidence type="ECO:0000313" key="10">
    <source>
        <dbReference type="Proteomes" id="UP000807353"/>
    </source>
</evidence>
<dbReference type="GO" id="GO:0006303">
    <property type="term" value="P:double-strand break repair via nonhomologous end joining"/>
    <property type="evidence" value="ECO:0007669"/>
    <property type="project" value="TreeGrafter"/>
</dbReference>
<sequence>MSSKKKGPPKSKVTLHNFFNVGSGSSTKEMGRVPASAKFALPKQAQPPQDIIIINSDSDDDPVEVIQTSQISSRTKRRRLSESSGEVEFVNPAPLRRKVNGSAPKQPRIAANMKSAEVQATLSGGSGSKSPSALDRSTQGNLSSSKSITPFKESTGSSVASFGAPSLLLRNSATIEADLASDRTKSFGAPFLLRTRDTQMQCSLSHNACSSMNCQAPSDNENFSPAHPGVSTAVDEGWETGDDEMALLRSSGNETEDEERQIKPAENAARRVSRADHKTLTQCPVCSRSVEGWLQPELQFHINNCLDSAKTSSKLSSPDTSTFRGLIPPTSLPPPRARSQLHLISCDGKTKPERDNAFDLIMSPYKENEAWNEASVTEDRNLSIKGHGGRRKAPFYKILQGMPIAVDAFRYGPIPGVTAYFLTHAHSDHYTNLSSTWKNGPIYCSEGTANLIIHMLSVDRQWVHPLPMDTPTVVPNTKGVRVTLIEANHCPGSCLFYFEGPQTVNAGDSAFQSYWIGSTKIFKYLHCGDFRASPQHVLHPEIRGKKIDHVYLDTTYLDPKYSFPPQPLVVSACAELARRLSIGQSHQSTSTVDSWFTTNDRASEESKPKPRTLKLLFIVGTYSIGKERIVKAIAQALHTKVYCDTRKAKILRCQSDTELNDLLTSNPLEASVHVVPLGLITSDKLKVYMERFKGQFDKAVGFRPTGWTYTQPIGSDSPPSIPSILSHSQHRDFTHANLRPARNSTTALQLYPIPYSEHSSFYELTCFAMSFEWGKMIPTVNVGNETSRGKMSKWVTKWETERKRKIKVEVVPYRHPDYW</sequence>
<keyword evidence="10" id="KW-1185">Reference proteome</keyword>
<keyword evidence="3" id="KW-0227">DNA damage</keyword>
<dbReference type="PANTHER" id="PTHR23240:SF6">
    <property type="entry name" value="DNA CROSS-LINK REPAIR 1A PROTEIN"/>
    <property type="match status" value="1"/>
</dbReference>
<dbReference type="InterPro" id="IPR036866">
    <property type="entry name" value="RibonucZ/Hydroxyglut_hydro"/>
</dbReference>
<proteinExistence type="inferred from homology"/>
<feature type="region of interest" description="Disordered" evidence="6">
    <location>
        <begin position="1"/>
        <end position="91"/>
    </location>
</feature>
<dbReference type="Pfam" id="PF12706">
    <property type="entry name" value="Lactamase_B_2"/>
    <property type="match status" value="1"/>
</dbReference>
<dbReference type="InterPro" id="IPR011084">
    <property type="entry name" value="DRMBL"/>
</dbReference>
<dbReference type="Gene3D" id="3.60.15.10">
    <property type="entry name" value="Ribonuclease Z/Hydroxyacylglutathione hydrolase-like"/>
    <property type="match status" value="1"/>
</dbReference>
<dbReference type="FunFam" id="3.40.50.12650:FF:000001">
    <property type="entry name" value="DNA cross-link repair 1A"/>
    <property type="match status" value="1"/>
</dbReference>
<evidence type="ECO:0000259" key="8">
    <source>
        <dbReference type="Pfam" id="PF12706"/>
    </source>
</evidence>
<dbReference type="GO" id="GO:0035312">
    <property type="term" value="F:5'-3' DNA exonuclease activity"/>
    <property type="evidence" value="ECO:0007669"/>
    <property type="project" value="TreeGrafter"/>
</dbReference>
<evidence type="ECO:0000256" key="5">
    <source>
        <dbReference type="ARBA" id="ARBA00023242"/>
    </source>
</evidence>
<organism evidence="9 10">
    <name type="scientific">Collybia nuda</name>
    <dbReference type="NCBI Taxonomy" id="64659"/>
    <lineage>
        <taxon>Eukaryota</taxon>
        <taxon>Fungi</taxon>
        <taxon>Dikarya</taxon>
        <taxon>Basidiomycota</taxon>
        <taxon>Agaricomycotina</taxon>
        <taxon>Agaricomycetes</taxon>
        <taxon>Agaricomycetidae</taxon>
        <taxon>Agaricales</taxon>
        <taxon>Tricholomatineae</taxon>
        <taxon>Clitocybaceae</taxon>
        <taxon>Collybia</taxon>
    </lineage>
</organism>
<name>A0A9P6CD09_9AGAR</name>
<evidence type="ECO:0000256" key="4">
    <source>
        <dbReference type="ARBA" id="ARBA00023204"/>
    </source>
</evidence>
<keyword evidence="5" id="KW-0539">Nucleus</keyword>
<evidence type="ECO:0000256" key="6">
    <source>
        <dbReference type="SAM" id="MobiDB-lite"/>
    </source>
</evidence>
<dbReference type="OrthoDB" id="262529at2759"/>
<evidence type="ECO:0000256" key="3">
    <source>
        <dbReference type="ARBA" id="ARBA00022763"/>
    </source>
</evidence>
<dbReference type="CDD" id="cd16273">
    <property type="entry name" value="SNM1A-1C-like_MBL-fold"/>
    <property type="match status" value="1"/>
</dbReference>
<evidence type="ECO:0000259" key="7">
    <source>
        <dbReference type="Pfam" id="PF07522"/>
    </source>
</evidence>
<feature type="region of interest" description="Disordered" evidence="6">
    <location>
        <begin position="311"/>
        <end position="338"/>
    </location>
</feature>
<feature type="domain" description="Metallo-beta-lactamase" evidence="8">
    <location>
        <begin position="414"/>
        <end position="578"/>
    </location>
</feature>
<feature type="compositionally biased region" description="Polar residues" evidence="6">
    <location>
        <begin position="311"/>
        <end position="323"/>
    </location>
</feature>
<accession>A0A9P6CD09</accession>
<dbReference type="GO" id="GO:0005634">
    <property type="term" value="C:nucleus"/>
    <property type="evidence" value="ECO:0007669"/>
    <property type="project" value="UniProtKB-SubCell"/>
</dbReference>
<feature type="region of interest" description="Disordered" evidence="6">
    <location>
        <begin position="116"/>
        <end position="159"/>
    </location>
</feature>
<feature type="domain" description="DNA repair metallo-beta-lactamase" evidence="7">
    <location>
        <begin position="658"/>
        <end position="784"/>
    </location>
</feature>
<keyword evidence="4" id="KW-0234">DNA repair</keyword>
<dbReference type="Gene3D" id="3.40.50.12650">
    <property type="match status" value="1"/>
</dbReference>
<evidence type="ECO:0000313" key="9">
    <source>
        <dbReference type="EMBL" id="KAF9461242.1"/>
    </source>
</evidence>
<dbReference type="GO" id="GO:0036297">
    <property type="term" value="P:interstrand cross-link repair"/>
    <property type="evidence" value="ECO:0007669"/>
    <property type="project" value="TreeGrafter"/>
</dbReference>
<dbReference type="EMBL" id="MU150287">
    <property type="protein sequence ID" value="KAF9461242.1"/>
    <property type="molecule type" value="Genomic_DNA"/>
</dbReference>
<reference evidence="9" key="1">
    <citation type="submission" date="2020-11" db="EMBL/GenBank/DDBJ databases">
        <authorList>
            <consortium name="DOE Joint Genome Institute"/>
            <person name="Ahrendt S."/>
            <person name="Riley R."/>
            <person name="Andreopoulos W."/>
            <person name="Labutti K."/>
            <person name="Pangilinan J."/>
            <person name="Ruiz-Duenas F.J."/>
            <person name="Barrasa J.M."/>
            <person name="Sanchez-Garcia M."/>
            <person name="Camarero S."/>
            <person name="Miyauchi S."/>
            <person name="Serrano A."/>
            <person name="Linde D."/>
            <person name="Babiker R."/>
            <person name="Drula E."/>
            <person name="Ayuso-Fernandez I."/>
            <person name="Pacheco R."/>
            <person name="Padilla G."/>
            <person name="Ferreira P."/>
            <person name="Barriuso J."/>
            <person name="Kellner H."/>
            <person name="Castanera R."/>
            <person name="Alfaro M."/>
            <person name="Ramirez L."/>
            <person name="Pisabarro A.G."/>
            <person name="Kuo A."/>
            <person name="Tritt A."/>
            <person name="Lipzen A."/>
            <person name="He G."/>
            <person name="Yan M."/>
            <person name="Ng V."/>
            <person name="Cullen D."/>
            <person name="Martin F."/>
            <person name="Rosso M.-N."/>
            <person name="Henrissat B."/>
            <person name="Hibbett D."/>
            <person name="Martinez A.T."/>
            <person name="Grigoriev I.V."/>
        </authorList>
    </citation>
    <scope>NUCLEOTIDE SEQUENCE</scope>
    <source>
        <strain evidence="9">CBS 247.69</strain>
    </source>
</reference>
<dbReference type="Proteomes" id="UP000807353">
    <property type="component" value="Unassembled WGS sequence"/>
</dbReference>
<dbReference type="GO" id="GO:0003684">
    <property type="term" value="F:damaged DNA binding"/>
    <property type="evidence" value="ECO:0007669"/>
    <property type="project" value="TreeGrafter"/>
</dbReference>
<evidence type="ECO:0000256" key="2">
    <source>
        <dbReference type="ARBA" id="ARBA00010304"/>
    </source>
</evidence>
<gene>
    <name evidence="9" type="ORF">BDZ94DRAFT_1221831</name>
</gene>
<feature type="compositionally biased region" description="Polar residues" evidence="6">
    <location>
        <begin position="118"/>
        <end position="159"/>
    </location>
</feature>
<dbReference type="InterPro" id="IPR001279">
    <property type="entry name" value="Metallo-B-lactamas"/>
</dbReference>
<dbReference type="Pfam" id="PF07522">
    <property type="entry name" value="DRMBL"/>
    <property type="match status" value="1"/>
</dbReference>
<dbReference type="AlphaFoldDB" id="A0A9P6CD09"/>